<reference evidence="7 8" key="1">
    <citation type="journal article" date="2017" name="Nat. Ecol. Evol.">
        <title>Scallop genome provides insights into evolution of bilaterian karyotype and development.</title>
        <authorList>
            <person name="Wang S."/>
            <person name="Zhang J."/>
            <person name="Jiao W."/>
            <person name="Li J."/>
            <person name="Xun X."/>
            <person name="Sun Y."/>
            <person name="Guo X."/>
            <person name="Huan P."/>
            <person name="Dong B."/>
            <person name="Zhang L."/>
            <person name="Hu X."/>
            <person name="Sun X."/>
            <person name="Wang J."/>
            <person name="Zhao C."/>
            <person name="Wang Y."/>
            <person name="Wang D."/>
            <person name="Huang X."/>
            <person name="Wang R."/>
            <person name="Lv J."/>
            <person name="Li Y."/>
            <person name="Zhang Z."/>
            <person name="Liu B."/>
            <person name="Lu W."/>
            <person name="Hui Y."/>
            <person name="Liang J."/>
            <person name="Zhou Z."/>
            <person name="Hou R."/>
            <person name="Li X."/>
            <person name="Liu Y."/>
            <person name="Li H."/>
            <person name="Ning X."/>
            <person name="Lin Y."/>
            <person name="Zhao L."/>
            <person name="Xing Q."/>
            <person name="Dou J."/>
            <person name="Li Y."/>
            <person name="Mao J."/>
            <person name="Guo H."/>
            <person name="Dou H."/>
            <person name="Li T."/>
            <person name="Mu C."/>
            <person name="Jiang W."/>
            <person name="Fu Q."/>
            <person name="Fu X."/>
            <person name="Miao Y."/>
            <person name="Liu J."/>
            <person name="Yu Q."/>
            <person name="Li R."/>
            <person name="Liao H."/>
            <person name="Li X."/>
            <person name="Kong Y."/>
            <person name="Jiang Z."/>
            <person name="Chourrout D."/>
            <person name="Li R."/>
            <person name="Bao Z."/>
        </authorList>
    </citation>
    <scope>NUCLEOTIDE SEQUENCE [LARGE SCALE GENOMIC DNA]</scope>
    <source>
        <strain evidence="7 8">PY_sf001</strain>
    </source>
</reference>
<feature type="compositionally biased region" description="Polar residues" evidence="3">
    <location>
        <begin position="250"/>
        <end position="266"/>
    </location>
</feature>
<keyword evidence="1 2" id="KW-1015">Disulfide bond</keyword>
<feature type="disulfide bond" evidence="2">
    <location>
        <begin position="125"/>
        <end position="152"/>
    </location>
</feature>
<evidence type="ECO:0000256" key="3">
    <source>
        <dbReference type="SAM" id="MobiDB-lite"/>
    </source>
</evidence>
<evidence type="ECO:0000259" key="6">
    <source>
        <dbReference type="PROSITE" id="PS01180"/>
    </source>
</evidence>
<dbReference type="OrthoDB" id="431034at2759"/>
<dbReference type="PANTHER" id="PTHR24255:SF31">
    <property type="entry name" value="CUBILIN-LIKE PROTEIN"/>
    <property type="match status" value="1"/>
</dbReference>
<dbReference type="EMBL" id="NEDP02004373">
    <property type="protein sequence ID" value="OWF45883.1"/>
    <property type="molecule type" value="Genomic_DNA"/>
</dbReference>
<dbReference type="InterPro" id="IPR035914">
    <property type="entry name" value="Sperma_CUB_dom_sf"/>
</dbReference>
<evidence type="ECO:0000256" key="4">
    <source>
        <dbReference type="SAM" id="Phobius"/>
    </source>
</evidence>
<name>A0A210QAX6_MIZYE</name>
<dbReference type="Pfam" id="PF00431">
    <property type="entry name" value="CUB"/>
    <property type="match status" value="1"/>
</dbReference>
<feature type="signal peptide" evidence="5">
    <location>
        <begin position="1"/>
        <end position="23"/>
    </location>
</feature>
<accession>A0A210QAX6</accession>
<proteinExistence type="predicted"/>
<dbReference type="SUPFAM" id="SSF49854">
    <property type="entry name" value="Spermadhesin, CUB domain"/>
    <property type="match status" value="1"/>
</dbReference>
<dbReference type="SMART" id="SM00042">
    <property type="entry name" value="CUB"/>
    <property type="match status" value="1"/>
</dbReference>
<gene>
    <name evidence="7" type="ORF">KP79_PYT07279</name>
</gene>
<comment type="caution">
    <text evidence="7">The sequence shown here is derived from an EMBL/GenBank/DDBJ whole genome shotgun (WGS) entry which is preliminary data.</text>
</comment>
<dbReference type="Gene3D" id="2.60.120.740">
    <property type="match status" value="1"/>
</dbReference>
<keyword evidence="8" id="KW-1185">Reference proteome</keyword>
<evidence type="ECO:0000313" key="8">
    <source>
        <dbReference type="Proteomes" id="UP000242188"/>
    </source>
</evidence>
<evidence type="ECO:0000313" key="7">
    <source>
        <dbReference type="EMBL" id="OWF45883.1"/>
    </source>
</evidence>
<feature type="domain" description="CUB" evidence="6">
    <location>
        <begin position="125"/>
        <end position="233"/>
    </location>
</feature>
<dbReference type="PROSITE" id="PS01180">
    <property type="entry name" value="CUB"/>
    <property type="match status" value="1"/>
</dbReference>
<organism evidence="7 8">
    <name type="scientific">Mizuhopecten yessoensis</name>
    <name type="common">Japanese scallop</name>
    <name type="synonym">Patinopecten yessoensis</name>
    <dbReference type="NCBI Taxonomy" id="6573"/>
    <lineage>
        <taxon>Eukaryota</taxon>
        <taxon>Metazoa</taxon>
        <taxon>Spiralia</taxon>
        <taxon>Lophotrochozoa</taxon>
        <taxon>Mollusca</taxon>
        <taxon>Bivalvia</taxon>
        <taxon>Autobranchia</taxon>
        <taxon>Pteriomorphia</taxon>
        <taxon>Pectinida</taxon>
        <taxon>Pectinoidea</taxon>
        <taxon>Pectinidae</taxon>
        <taxon>Mizuhopecten</taxon>
    </lineage>
</organism>
<sequence>MEYSQKIISVAILSFTMIVQCMAGTPMSASACFAQKSLTFKCGYGYMLRITRTLYGHNSAGLCSLQPGDCVEEERKLYPCVGRESCSINLPSGGVGRVISSCNKPSNYFHVEYECIPVSDTKNICDSPVITAQQGYIITPGYPNNYGSNINCTARIQVESYQHLQLYILDLDLEMASSTCSDFMLAQDTIQSLTLCGKRGNEPSPVSWKNLTLRLSTNSRNNYKGFWLYYEATPALTTTTQRPTSPMATNHKTPQPVAPSSTTGEHTLSPKHIIPITKTVNNVNVDKAKTLPFAAIVGGVIGTLSFVLVILLVLLIVKWSRERKRRRDKNQFIEVQNPGYRNSNEFQQNAIPRTDVCYNYVDC</sequence>
<protein>
    <submittedName>
        <fullName evidence="7">Cubilin</fullName>
    </submittedName>
</protein>
<dbReference type="PANTHER" id="PTHR24255">
    <property type="entry name" value="COMPLEMENT COMPONENT 1, S SUBCOMPONENT-RELATED"/>
    <property type="match status" value="1"/>
</dbReference>
<keyword evidence="5" id="KW-0732">Signal</keyword>
<dbReference type="Gene3D" id="2.60.120.290">
    <property type="entry name" value="Spermadhesin, CUB domain"/>
    <property type="match status" value="1"/>
</dbReference>
<keyword evidence="4" id="KW-0812">Transmembrane</keyword>
<dbReference type="GO" id="GO:0004252">
    <property type="term" value="F:serine-type endopeptidase activity"/>
    <property type="evidence" value="ECO:0007669"/>
    <property type="project" value="TreeGrafter"/>
</dbReference>
<feature type="chain" id="PRO_5013346991" evidence="5">
    <location>
        <begin position="24"/>
        <end position="363"/>
    </location>
</feature>
<dbReference type="CDD" id="cd00041">
    <property type="entry name" value="CUB"/>
    <property type="match status" value="1"/>
</dbReference>
<comment type="caution">
    <text evidence="2">Lacks conserved residue(s) required for the propagation of feature annotation.</text>
</comment>
<dbReference type="AlphaFoldDB" id="A0A210QAX6"/>
<keyword evidence="4" id="KW-1133">Transmembrane helix</keyword>
<evidence type="ECO:0000256" key="2">
    <source>
        <dbReference type="PROSITE-ProRule" id="PRU00059"/>
    </source>
</evidence>
<dbReference type="InterPro" id="IPR000859">
    <property type="entry name" value="CUB_dom"/>
</dbReference>
<feature type="region of interest" description="Disordered" evidence="3">
    <location>
        <begin position="239"/>
        <end position="268"/>
    </location>
</feature>
<evidence type="ECO:0000256" key="1">
    <source>
        <dbReference type="ARBA" id="ARBA00023157"/>
    </source>
</evidence>
<feature type="transmembrane region" description="Helical" evidence="4">
    <location>
        <begin position="291"/>
        <end position="317"/>
    </location>
</feature>
<feature type="compositionally biased region" description="Low complexity" evidence="3">
    <location>
        <begin position="239"/>
        <end position="249"/>
    </location>
</feature>
<dbReference type="PROSITE" id="PS51257">
    <property type="entry name" value="PROKAR_LIPOPROTEIN"/>
    <property type="match status" value="1"/>
</dbReference>
<dbReference type="Proteomes" id="UP000242188">
    <property type="component" value="Unassembled WGS sequence"/>
</dbReference>
<evidence type="ECO:0000256" key="5">
    <source>
        <dbReference type="SAM" id="SignalP"/>
    </source>
</evidence>
<dbReference type="CDD" id="cd22823">
    <property type="entry name" value="Gal_Rha_Lectin"/>
    <property type="match status" value="1"/>
</dbReference>
<dbReference type="GO" id="GO:0005615">
    <property type="term" value="C:extracellular space"/>
    <property type="evidence" value="ECO:0007669"/>
    <property type="project" value="TreeGrafter"/>
</dbReference>
<keyword evidence="4" id="KW-0472">Membrane</keyword>
<dbReference type="InterPro" id="IPR043159">
    <property type="entry name" value="Lectin_gal-bd_sf"/>
</dbReference>